<organism evidence="1">
    <name type="scientific">marine metagenome</name>
    <dbReference type="NCBI Taxonomy" id="408172"/>
    <lineage>
        <taxon>unclassified sequences</taxon>
        <taxon>metagenomes</taxon>
        <taxon>ecological metagenomes</taxon>
    </lineage>
</organism>
<proteinExistence type="predicted"/>
<dbReference type="AlphaFoldDB" id="A0A383C3C5"/>
<sequence>MRKIILDPYPRKKEEIFVPFSLKDLNSKFQIFE</sequence>
<gene>
    <name evidence="1" type="ORF">METZ01_LOCUS478982</name>
</gene>
<evidence type="ECO:0000313" key="1">
    <source>
        <dbReference type="EMBL" id="SVE26128.1"/>
    </source>
</evidence>
<dbReference type="EMBL" id="UINC01205107">
    <property type="protein sequence ID" value="SVE26128.1"/>
    <property type="molecule type" value="Genomic_DNA"/>
</dbReference>
<accession>A0A383C3C5</accession>
<reference evidence="1" key="1">
    <citation type="submission" date="2018-05" db="EMBL/GenBank/DDBJ databases">
        <authorList>
            <person name="Lanie J.A."/>
            <person name="Ng W.-L."/>
            <person name="Kazmierczak K.M."/>
            <person name="Andrzejewski T.M."/>
            <person name="Davidsen T.M."/>
            <person name="Wayne K.J."/>
            <person name="Tettelin H."/>
            <person name="Glass J.I."/>
            <person name="Rusch D."/>
            <person name="Podicherti R."/>
            <person name="Tsui H.-C.T."/>
            <person name="Winkler M.E."/>
        </authorList>
    </citation>
    <scope>NUCLEOTIDE SEQUENCE</scope>
</reference>
<feature type="non-terminal residue" evidence="1">
    <location>
        <position position="33"/>
    </location>
</feature>
<protein>
    <submittedName>
        <fullName evidence="1">Uncharacterized protein</fullName>
    </submittedName>
</protein>
<name>A0A383C3C5_9ZZZZ</name>